<organism evidence="3 4">
    <name type="scientific">Streptomyces zhaozhouensis</name>
    <dbReference type="NCBI Taxonomy" id="1300267"/>
    <lineage>
        <taxon>Bacteria</taxon>
        <taxon>Bacillati</taxon>
        <taxon>Actinomycetota</taxon>
        <taxon>Actinomycetes</taxon>
        <taxon>Kitasatosporales</taxon>
        <taxon>Streptomycetaceae</taxon>
        <taxon>Streptomyces</taxon>
    </lineage>
</organism>
<dbReference type="Proteomes" id="UP000219072">
    <property type="component" value="Unassembled WGS sequence"/>
</dbReference>
<dbReference type="OrthoDB" id="3291337at2"/>
<dbReference type="Gene3D" id="3.40.50.80">
    <property type="entry name" value="Nucleotide-binding domain of ferredoxin-NADP reductase (FNR) module"/>
    <property type="match status" value="1"/>
</dbReference>
<dbReference type="RefSeq" id="WP_097231409.1">
    <property type="nucleotide sequence ID" value="NZ_OCNE01000008.1"/>
</dbReference>
<keyword evidence="4" id="KW-1185">Reference proteome</keyword>
<dbReference type="InterPro" id="IPR013113">
    <property type="entry name" value="SIP_FAD-bd"/>
</dbReference>
<dbReference type="InterPro" id="IPR039261">
    <property type="entry name" value="FNR_nucleotide-bd"/>
</dbReference>
<evidence type="ECO:0000256" key="1">
    <source>
        <dbReference type="SAM" id="MobiDB-lite"/>
    </source>
</evidence>
<accession>A0A286DWH2</accession>
<name>A0A286DWH2_9ACTN</name>
<gene>
    <name evidence="3" type="ORF">SAMN06297387_10877</name>
</gene>
<dbReference type="PANTHER" id="PTHR30157:SF0">
    <property type="entry name" value="NADPH-DEPENDENT FERRIC-CHELATE REDUCTASE"/>
    <property type="match status" value="1"/>
</dbReference>
<sequence>MSDRPARKAAQTHRARVVHKERLTPHMIRVVFGGEGLAGFATNGCTDHYVKLVFPLPGVAYPEPFDMAEIRASTPRADWPKTRTYTVAGWDPGARRLTIDFVHHGDEGLAGPWADAASPGDELYLLGPGGGYAPEAASDWHLLVGDEAALPAIAAALAALPADARALAFVEVEDPAEEQKLAYPEGPIDLRWLHRKGRPVGEALVEAVTSAAFPPGVPQVFLHGEAHAVKALRRHLRHERGLGREQMKSVSGYWRRGSDEDGWQSGKAEWNKRVEAEQESGAA</sequence>
<dbReference type="GO" id="GO:0016491">
    <property type="term" value="F:oxidoreductase activity"/>
    <property type="evidence" value="ECO:0007669"/>
    <property type="project" value="InterPro"/>
</dbReference>
<evidence type="ECO:0000313" key="4">
    <source>
        <dbReference type="Proteomes" id="UP000219072"/>
    </source>
</evidence>
<feature type="domain" description="FAD-binding FR-type" evidence="2">
    <location>
        <begin position="10"/>
        <end position="135"/>
    </location>
</feature>
<evidence type="ECO:0000259" key="2">
    <source>
        <dbReference type="PROSITE" id="PS51384"/>
    </source>
</evidence>
<dbReference type="CDD" id="cd06193">
    <property type="entry name" value="siderophore_interacting"/>
    <property type="match status" value="1"/>
</dbReference>
<protein>
    <submittedName>
        <fullName evidence="3">NADPH-dependent ferric siderophore reductase, contains FAD-binding and SIP domains</fullName>
    </submittedName>
</protein>
<reference evidence="3 4" key="1">
    <citation type="submission" date="2017-09" db="EMBL/GenBank/DDBJ databases">
        <authorList>
            <person name="Ehlers B."/>
            <person name="Leendertz F.H."/>
        </authorList>
    </citation>
    <scope>NUCLEOTIDE SEQUENCE [LARGE SCALE GENOMIC DNA]</scope>
    <source>
        <strain evidence="3 4">CGMCC 4.7095</strain>
    </source>
</reference>
<dbReference type="SUPFAM" id="SSF63380">
    <property type="entry name" value="Riboflavin synthase domain-like"/>
    <property type="match status" value="1"/>
</dbReference>
<dbReference type="Pfam" id="PF08021">
    <property type="entry name" value="FAD_binding_9"/>
    <property type="match status" value="1"/>
</dbReference>
<evidence type="ECO:0000313" key="3">
    <source>
        <dbReference type="EMBL" id="SOD62914.1"/>
    </source>
</evidence>
<dbReference type="AlphaFoldDB" id="A0A286DWH2"/>
<dbReference type="FunFam" id="2.40.30.10:FF:000131">
    <property type="entry name" value="NADPH-dependent ferric siderophore reductase"/>
    <property type="match status" value="1"/>
</dbReference>
<dbReference type="InterPro" id="IPR039374">
    <property type="entry name" value="SIP_fam"/>
</dbReference>
<proteinExistence type="predicted"/>
<dbReference type="EMBL" id="OCNE01000008">
    <property type="protein sequence ID" value="SOD62914.1"/>
    <property type="molecule type" value="Genomic_DNA"/>
</dbReference>
<dbReference type="InterPro" id="IPR007037">
    <property type="entry name" value="SIP_rossman_dom"/>
</dbReference>
<dbReference type="PROSITE" id="PS51384">
    <property type="entry name" value="FAD_FR"/>
    <property type="match status" value="1"/>
</dbReference>
<feature type="region of interest" description="Disordered" evidence="1">
    <location>
        <begin position="248"/>
        <end position="283"/>
    </location>
</feature>
<dbReference type="Pfam" id="PF04954">
    <property type="entry name" value="SIP"/>
    <property type="match status" value="1"/>
</dbReference>
<dbReference type="InterPro" id="IPR017938">
    <property type="entry name" value="Riboflavin_synthase-like_b-brl"/>
</dbReference>
<dbReference type="Gene3D" id="2.40.30.10">
    <property type="entry name" value="Translation factors"/>
    <property type="match status" value="1"/>
</dbReference>
<dbReference type="PANTHER" id="PTHR30157">
    <property type="entry name" value="FERRIC REDUCTASE, NADPH-DEPENDENT"/>
    <property type="match status" value="1"/>
</dbReference>
<dbReference type="InterPro" id="IPR017927">
    <property type="entry name" value="FAD-bd_FR_type"/>
</dbReference>